<dbReference type="GeneID" id="15613956"/>
<evidence type="ECO:0000313" key="1">
    <source>
        <dbReference type="EMBL" id="CCU55348.1"/>
    </source>
</evidence>
<accession>A0A916NWM9</accession>
<dbReference type="Proteomes" id="UP000792575">
    <property type="component" value="Genome"/>
</dbReference>
<dbReference type="RefSeq" id="YP_008003850.1">
    <property type="nucleotide sequence ID" value="NC_021247.1"/>
</dbReference>
<dbReference type="EMBL" id="HF679131">
    <property type="protein sequence ID" value="CCU55348.1"/>
    <property type="molecule type" value="Genomic_DNA"/>
</dbReference>
<dbReference type="KEGG" id="vg:15613956"/>
<sequence length="185" mass="23056">MNFNLYLKWKINIFIDIIRPKNVNKCSAIVYNKPCNKLSKYKYCKSHYKIMKEYCALYHYWDKKYEYPDMNISDLIDVEIEMRYNYTRIFNIKNDFNHSKWILFLNSEKEKNYYNNIDIEYTDIIINSYYLKFVEYLNLETNVRDICNFTHDYSLKLPKKQEIFHDYFYNNIYNYNIFTNKRNSI</sequence>
<proteinExistence type="predicted"/>
<evidence type="ECO:0000313" key="2">
    <source>
        <dbReference type="Proteomes" id="UP000792575"/>
    </source>
</evidence>
<gene>
    <name evidence="1" type="ORF">AHEV_027</name>
</gene>
<reference evidence="1" key="1">
    <citation type="journal article" date="2013" name="J. Virol.">
        <title>New Insights into the Evolution of Entomopoxvirinae from the Complete Genome Sequences of Four Entomopoxviruses Infecting Adoxophyes honmai, Choristoneura biennis, Choristoneura rosaceana, and Mythimna separata.</title>
        <authorList>
            <person name="Theze J."/>
            <person name="Takatsuka J."/>
            <person name="Li Z."/>
            <person name="Gallais J."/>
            <person name="Doucet D."/>
            <person name="Arif B."/>
            <person name="Nakai M."/>
            <person name="Herniou E.A."/>
        </authorList>
    </citation>
    <scope>NUCLEOTIDE SEQUENCE</scope>
    <source>
        <strain evidence="1">Tokyo</strain>
    </source>
</reference>
<protein>
    <submittedName>
        <fullName evidence="1">Uncharacterized protein</fullName>
    </submittedName>
</protein>
<dbReference type="OrthoDB" id="22475at10239"/>
<name>A0A916NWM9_9POXV</name>
<organism evidence="1 2">
    <name type="scientific">Adoxophyes honmai entomopoxvirus 'L'</name>
    <dbReference type="NCBI Taxonomy" id="1293540"/>
    <lineage>
        <taxon>Viruses</taxon>
        <taxon>Varidnaviria</taxon>
        <taxon>Bamfordvirae</taxon>
        <taxon>Nucleocytoviricota</taxon>
        <taxon>Pokkesviricetes</taxon>
        <taxon>Chitovirales</taxon>
        <taxon>Poxviridae</taxon>
        <taxon>Entomopoxvirinae</taxon>
        <taxon>Betaentomopoxvirus</taxon>
        <taxon>Betaentomopoxvirus ahonmai</taxon>
    </lineage>
</organism>
<keyword evidence="2" id="KW-1185">Reference proteome</keyword>